<evidence type="ECO:0000256" key="3">
    <source>
        <dbReference type="ARBA" id="ARBA00022692"/>
    </source>
</evidence>
<dbReference type="InterPro" id="IPR030923">
    <property type="entry name" value="LptG"/>
</dbReference>
<feature type="transmembrane region" description="Helical" evidence="6">
    <location>
        <begin position="99"/>
        <end position="121"/>
    </location>
</feature>
<proteinExistence type="predicted"/>
<dbReference type="GO" id="GO:0015920">
    <property type="term" value="P:lipopolysaccharide transport"/>
    <property type="evidence" value="ECO:0007669"/>
    <property type="project" value="TreeGrafter"/>
</dbReference>
<evidence type="ECO:0000256" key="4">
    <source>
        <dbReference type="ARBA" id="ARBA00022989"/>
    </source>
</evidence>
<dbReference type="InterPro" id="IPR005495">
    <property type="entry name" value="LptG/LptF_permease"/>
</dbReference>
<comment type="subcellular location">
    <subcellularLocation>
        <location evidence="1">Cell membrane</location>
        <topology evidence="1">Multi-pass membrane protein</topology>
    </subcellularLocation>
</comment>
<dbReference type="Proteomes" id="UP000268016">
    <property type="component" value="Unassembled WGS sequence"/>
</dbReference>
<dbReference type="Pfam" id="PF03739">
    <property type="entry name" value="LptF_LptG"/>
    <property type="match status" value="1"/>
</dbReference>
<evidence type="ECO:0000256" key="1">
    <source>
        <dbReference type="ARBA" id="ARBA00004651"/>
    </source>
</evidence>
<evidence type="ECO:0000313" key="8">
    <source>
        <dbReference type="Proteomes" id="UP000268016"/>
    </source>
</evidence>
<accession>A0A3N2QUA8</accession>
<keyword evidence="4 6" id="KW-1133">Transmembrane helix</keyword>
<keyword evidence="2" id="KW-1003">Cell membrane</keyword>
<reference evidence="7 8" key="1">
    <citation type="submission" date="2018-10" db="EMBL/GenBank/DDBJ databases">
        <title>Histidinibacterium lentulum gen. nov., sp. nov., a marine bacterium from the culture broth of Picochlorum sp. 122.</title>
        <authorList>
            <person name="Wang G."/>
        </authorList>
    </citation>
    <scope>NUCLEOTIDE SEQUENCE [LARGE SCALE GENOMIC DNA]</scope>
    <source>
        <strain evidence="7 8">B17</strain>
    </source>
</reference>
<feature type="transmembrane region" description="Helical" evidence="6">
    <location>
        <begin position="60"/>
        <end position="79"/>
    </location>
</feature>
<keyword evidence="5 6" id="KW-0472">Membrane</keyword>
<dbReference type="PANTHER" id="PTHR33529:SF2">
    <property type="entry name" value="LIPOPOLYSACCHARIDE EXPORT SYSTEM PERMEASE PROTEIN LPTG"/>
    <property type="match status" value="1"/>
</dbReference>
<feature type="transmembrane region" description="Helical" evidence="6">
    <location>
        <begin position="283"/>
        <end position="302"/>
    </location>
</feature>
<gene>
    <name evidence="7" type="primary">lptG</name>
    <name evidence="7" type="ORF">EAT49_16045</name>
</gene>
<keyword evidence="8" id="KW-1185">Reference proteome</keyword>
<feature type="transmembrane region" description="Helical" evidence="6">
    <location>
        <begin position="339"/>
        <end position="363"/>
    </location>
</feature>
<dbReference type="NCBIfam" id="TIGR04408">
    <property type="entry name" value="LptG_lptG"/>
    <property type="match status" value="1"/>
</dbReference>
<dbReference type="OrthoDB" id="9798468at2"/>
<evidence type="ECO:0000256" key="2">
    <source>
        <dbReference type="ARBA" id="ARBA00022475"/>
    </source>
</evidence>
<feature type="transmembrane region" description="Helical" evidence="6">
    <location>
        <begin position="309"/>
        <end position="327"/>
    </location>
</feature>
<dbReference type="EMBL" id="RDRB01000009">
    <property type="protein sequence ID" value="ROT98635.1"/>
    <property type="molecule type" value="Genomic_DNA"/>
</dbReference>
<dbReference type="AlphaFoldDB" id="A0A3N2QUA8"/>
<dbReference type="GO" id="GO:0055085">
    <property type="term" value="P:transmembrane transport"/>
    <property type="evidence" value="ECO:0007669"/>
    <property type="project" value="InterPro"/>
</dbReference>
<dbReference type="PANTHER" id="PTHR33529">
    <property type="entry name" value="SLR0882 PROTEIN-RELATED"/>
    <property type="match status" value="1"/>
</dbReference>
<evidence type="ECO:0000313" key="7">
    <source>
        <dbReference type="EMBL" id="ROT98635.1"/>
    </source>
</evidence>
<evidence type="ECO:0000256" key="5">
    <source>
        <dbReference type="ARBA" id="ARBA00023136"/>
    </source>
</evidence>
<evidence type="ECO:0000256" key="6">
    <source>
        <dbReference type="SAM" id="Phobius"/>
    </source>
</evidence>
<feature type="transmembrane region" description="Helical" evidence="6">
    <location>
        <begin position="12"/>
        <end position="32"/>
    </location>
</feature>
<dbReference type="GO" id="GO:0043190">
    <property type="term" value="C:ATP-binding cassette (ABC) transporter complex"/>
    <property type="evidence" value="ECO:0007669"/>
    <property type="project" value="InterPro"/>
</dbReference>
<keyword evidence="3 6" id="KW-0812">Transmembrane</keyword>
<sequence>MTLHWYFARRTAASFGVVGGLFFILISLADLIEQARRHGDEGAGLREVVSLTLFNAPGSLYELLPLLVILSAIALFLGLARSSEMVVTRAAGRSALRALLAPAAVVLVIGLLALAVLNPLVAATQTEYEDRASALDDRGASVIAVDASGLWLRQDGPGDGQTVIRAARASGDATRLSGVTFVTFSPSGRPTSRIDARAAELVPGAWRLHDAKTWPLGEAAVPEAAATEQEILDLPSRLTPEEIRDSFGAPALIPIWDLPRFIDRLQAAGFSTTRHQMHFQSELAMPMFLLALVAICAVFTLRQSRGSRTGLLVLTAIGACFLLYFLRNFALVLGETGQIPVWLAAWAPPLAGAALALGGLLHLEDG</sequence>
<comment type="caution">
    <text evidence="7">The sequence shown here is derived from an EMBL/GenBank/DDBJ whole genome shotgun (WGS) entry which is preliminary data.</text>
</comment>
<organism evidence="7 8">
    <name type="scientific">Histidinibacterium lentulum</name>
    <dbReference type="NCBI Taxonomy" id="2480588"/>
    <lineage>
        <taxon>Bacteria</taxon>
        <taxon>Pseudomonadati</taxon>
        <taxon>Pseudomonadota</taxon>
        <taxon>Alphaproteobacteria</taxon>
        <taxon>Rhodobacterales</taxon>
        <taxon>Paracoccaceae</taxon>
        <taxon>Histidinibacterium</taxon>
    </lineage>
</organism>
<dbReference type="RefSeq" id="WP_123643503.1">
    <property type="nucleotide sequence ID" value="NZ_ML119089.1"/>
</dbReference>
<protein>
    <submittedName>
        <fullName evidence="7">LPS export ABC transporter permease LptG</fullName>
    </submittedName>
</protein>
<name>A0A3N2QUA8_9RHOB</name>